<accession>A0A1H2LGK0</accession>
<comment type="pathway">
    <text evidence="6">Metabolic intermediate biosynthesis; acetyl-CoA biosynthesis; acetyl-CoA from acetate: step 1/2.</text>
</comment>
<keyword evidence="6" id="KW-0963">Cytoplasm</keyword>
<dbReference type="GO" id="GO:0006085">
    <property type="term" value="P:acetyl-CoA biosynthetic process"/>
    <property type="evidence" value="ECO:0007669"/>
    <property type="project" value="UniProtKB-UniRule"/>
</dbReference>
<dbReference type="RefSeq" id="WP_091280372.1">
    <property type="nucleotide sequence ID" value="NZ_LT629804.1"/>
</dbReference>
<dbReference type="GeneID" id="65344649"/>
<sequence>MTVLVINSGSSSIKYQLVNPETGESIASGLVERIGEPEGHIEHNYNGTTTDINEPVPDHGVGLREVIRLFNEVGPNLDEAGIKAVGHRVVQGGKHFDKAAVIDDRVEGLIEELIPLGPLHNPAHLKGIKVARELFDVPNVAVFDTAFFQHLPAEAATYAIDREVAEKYQIRRYGAHGTSHQFISRKVTEMLGRDDLKQIVLHLGNGASVSAVVNGEAVDTSMGLTPLEGLVMGTRTGDIDPAAVFHLARQAGMSIDELDTLFNKQSGLKGLTGSNDMRSVWEMAHEGNENAIEALEVYIHRLLKYVGSYTAVMGGLDVLTFTAGVGENSWETRKMLLDRLAPFGVKYDADKNMVRSKEPRVISTPDSAVTVLVVPTNEELSIAQQAMEVI</sequence>
<dbReference type="GO" id="GO:0005524">
    <property type="term" value="F:ATP binding"/>
    <property type="evidence" value="ECO:0007669"/>
    <property type="project" value="UniProtKB-KW"/>
</dbReference>
<dbReference type="InterPro" id="IPR043129">
    <property type="entry name" value="ATPase_NBD"/>
</dbReference>
<dbReference type="Proteomes" id="UP000214355">
    <property type="component" value="Chromosome I"/>
</dbReference>
<evidence type="ECO:0000256" key="7">
    <source>
        <dbReference type="RuleBase" id="RU003835"/>
    </source>
</evidence>
<feature type="binding site" evidence="6">
    <location>
        <begin position="324"/>
        <end position="328"/>
    </location>
    <ligand>
        <name>ATP</name>
        <dbReference type="ChEBI" id="CHEBI:30616"/>
    </ligand>
</feature>
<gene>
    <name evidence="6" type="primary">ackA</name>
    <name evidence="8" type="ORF">SAMN04489737_0911</name>
</gene>
<keyword evidence="5 6" id="KW-0067">ATP-binding</keyword>
<dbReference type="NCBIfam" id="TIGR00016">
    <property type="entry name" value="ackA"/>
    <property type="match status" value="1"/>
</dbReference>
<dbReference type="EC" id="2.7.2.1" evidence="6"/>
<dbReference type="EMBL" id="LT629804">
    <property type="protein sequence ID" value="SDU79536.1"/>
    <property type="molecule type" value="Genomic_DNA"/>
</dbReference>
<feature type="binding site" evidence="6">
    <location>
        <position position="88"/>
    </location>
    <ligand>
        <name>substrate</name>
    </ligand>
</feature>
<dbReference type="Pfam" id="PF00871">
    <property type="entry name" value="Acetate_kinase"/>
    <property type="match status" value="1"/>
</dbReference>
<dbReference type="AlphaFoldDB" id="A0A1H2LGK0"/>
<reference evidence="9" key="1">
    <citation type="submission" date="2016-10" db="EMBL/GenBank/DDBJ databases">
        <authorList>
            <person name="Varghese N."/>
            <person name="Submissions S."/>
        </authorList>
    </citation>
    <scope>NUCLEOTIDE SEQUENCE [LARGE SCALE GENOMIC DNA]</scope>
    <source>
        <strain evidence="9">DSM 10002</strain>
    </source>
</reference>
<protein>
    <recommendedName>
        <fullName evidence="6">Acetate kinase</fullName>
        <ecNumber evidence="6">2.7.2.1</ecNumber>
    </recommendedName>
    <alternativeName>
        <fullName evidence="6">Acetokinase</fullName>
    </alternativeName>
</protein>
<proteinExistence type="inferred from homology"/>
<dbReference type="PIRSF" id="PIRSF000722">
    <property type="entry name" value="Acetate_prop_kin"/>
    <property type="match status" value="1"/>
</dbReference>
<dbReference type="PROSITE" id="PS01076">
    <property type="entry name" value="ACETATE_KINASE_2"/>
    <property type="match status" value="1"/>
</dbReference>
<dbReference type="GO" id="GO:0005737">
    <property type="term" value="C:cytoplasm"/>
    <property type="evidence" value="ECO:0007669"/>
    <property type="project" value="UniProtKB-SubCell"/>
</dbReference>
<feature type="active site" description="Proton donor/acceptor" evidence="6">
    <location>
        <position position="144"/>
    </location>
</feature>
<feature type="binding site" evidence="6">
    <location>
        <position position="14"/>
    </location>
    <ligand>
        <name>ATP</name>
        <dbReference type="ChEBI" id="CHEBI:30616"/>
    </ligand>
</feature>
<dbReference type="GO" id="GO:0008776">
    <property type="term" value="F:acetate kinase activity"/>
    <property type="evidence" value="ECO:0007669"/>
    <property type="project" value="UniProtKB-UniRule"/>
</dbReference>
<dbReference type="Gene3D" id="3.30.420.40">
    <property type="match status" value="2"/>
</dbReference>
<feature type="binding site" evidence="6">
    <location>
        <begin position="276"/>
        <end position="278"/>
    </location>
    <ligand>
        <name>ATP</name>
        <dbReference type="ChEBI" id="CHEBI:30616"/>
    </ligand>
</feature>
<keyword evidence="2 6" id="KW-0808">Transferase</keyword>
<comment type="subcellular location">
    <subcellularLocation>
        <location evidence="6">Cytoplasm</location>
    </subcellularLocation>
</comment>
<dbReference type="SUPFAM" id="SSF53067">
    <property type="entry name" value="Actin-like ATPase domain"/>
    <property type="match status" value="2"/>
</dbReference>
<comment type="cofactor">
    <cofactor evidence="6">
        <name>Mg(2+)</name>
        <dbReference type="ChEBI" id="CHEBI:18420"/>
    </cofactor>
    <cofactor evidence="6">
        <name>Mn(2+)</name>
        <dbReference type="ChEBI" id="CHEBI:29035"/>
    </cofactor>
    <text evidence="6">Mg(2+). Can also accept Mn(2+).</text>
</comment>
<dbReference type="PROSITE" id="PS01075">
    <property type="entry name" value="ACETATE_KINASE_1"/>
    <property type="match status" value="1"/>
</dbReference>
<evidence type="ECO:0000256" key="5">
    <source>
        <dbReference type="ARBA" id="ARBA00022840"/>
    </source>
</evidence>
<comment type="subunit">
    <text evidence="6">Homodimer.</text>
</comment>
<keyword evidence="6" id="KW-0460">Magnesium</keyword>
<evidence type="ECO:0000256" key="3">
    <source>
        <dbReference type="ARBA" id="ARBA00022741"/>
    </source>
</evidence>
<feature type="site" description="Transition state stabilizer" evidence="6">
    <location>
        <position position="235"/>
    </location>
</feature>
<name>A0A1H2LGK0_9ACTO</name>
<dbReference type="PANTHER" id="PTHR21060:SF15">
    <property type="entry name" value="ACETATE KINASE-RELATED"/>
    <property type="match status" value="1"/>
</dbReference>
<keyword evidence="3 6" id="KW-0547">Nucleotide-binding</keyword>
<dbReference type="OrthoDB" id="9802453at2"/>
<evidence type="ECO:0000256" key="1">
    <source>
        <dbReference type="ARBA" id="ARBA00008748"/>
    </source>
</evidence>
<dbReference type="PRINTS" id="PR00471">
    <property type="entry name" value="ACETATEKNASE"/>
</dbReference>
<dbReference type="HAMAP" id="MF_00020">
    <property type="entry name" value="Acetate_kinase"/>
    <property type="match status" value="1"/>
</dbReference>
<dbReference type="GO" id="GO:0006083">
    <property type="term" value="P:acetate metabolic process"/>
    <property type="evidence" value="ECO:0007669"/>
    <property type="project" value="TreeGrafter"/>
</dbReference>
<dbReference type="STRING" id="131112.SAMN04489737_0911"/>
<dbReference type="GO" id="GO:0000287">
    <property type="term" value="F:magnesium ion binding"/>
    <property type="evidence" value="ECO:0007669"/>
    <property type="project" value="UniProtKB-UniRule"/>
</dbReference>
<evidence type="ECO:0000256" key="4">
    <source>
        <dbReference type="ARBA" id="ARBA00022777"/>
    </source>
</evidence>
<feature type="binding site" evidence="6">
    <location>
        <begin position="202"/>
        <end position="206"/>
    </location>
    <ligand>
        <name>ATP</name>
        <dbReference type="ChEBI" id="CHEBI:30616"/>
    </ligand>
</feature>
<keyword evidence="4 6" id="KW-0418">Kinase</keyword>
<dbReference type="InterPro" id="IPR000890">
    <property type="entry name" value="Aliphatic_acid_kin_short-chain"/>
</dbReference>
<organism evidence="8 9">
    <name type="scientific">Arcanobacterium phocae</name>
    <dbReference type="NCBI Taxonomy" id="131112"/>
    <lineage>
        <taxon>Bacteria</taxon>
        <taxon>Bacillati</taxon>
        <taxon>Actinomycetota</taxon>
        <taxon>Actinomycetes</taxon>
        <taxon>Actinomycetales</taxon>
        <taxon>Actinomycetaceae</taxon>
        <taxon>Arcanobacterium</taxon>
    </lineage>
</organism>
<evidence type="ECO:0000313" key="9">
    <source>
        <dbReference type="Proteomes" id="UP000214355"/>
    </source>
</evidence>
<feature type="binding site" evidence="6">
    <location>
        <position position="7"/>
    </location>
    <ligand>
        <name>Mg(2+)</name>
        <dbReference type="ChEBI" id="CHEBI:18420"/>
    </ligand>
</feature>
<feature type="binding site" evidence="6">
    <location>
        <position position="378"/>
    </location>
    <ligand>
        <name>Mg(2+)</name>
        <dbReference type="ChEBI" id="CHEBI:18420"/>
    </ligand>
</feature>
<dbReference type="InterPro" id="IPR023865">
    <property type="entry name" value="Aliphatic_acid_kinase_CS"/>
</dbReference>
<comment type="similarity">
    <text evidence="1 6 7">Belongs to the acetokinase family.</text>
</comment>
<feature type="site" description="Transition state stabilizer" evidence="6">
    <location>
        <position position="176"/>
    </location>
</feature>
<dbReference type="InterPro" id="IPR004372">
    <property type="entry name" value="Ac/propionate_kinase"/>
</dbReference>
<comment type="catalytic activity">
    <reaction evidence="6">
        <text>acetate + ATP = acetyl phosphate + ADP</text>
        <dbReference type="Rhea" id="RHEA:11352"/>
        <dbReference type="ChEBI" id="CHEBI:22191"/>
        <dbReference type="ChEBI" id="CHEBI:30089"/>
        <dbReference type="ChEBI" id="CHEBI:30616"/>
        <dbReference type="ChEBI" id="CHEBI:456216"/>
        <dbReference type="EC" id="2.7.2.1"/>
    </reaction>
</comment>
<evidence type="ECO:0000313" key="8">
    <source>
        <dbReference type="EMBL" id="SDU79536.1"/>
    </source>
</evidence>
<dbReference type="PANTHER" id="PTHR21060">
    <property type="entry name" value="ACETATE KINASE"/>
    <property type="match status" value="1"/>
</dbReference>
<keyword evidence="9" id="KW-1185">Reference proteome</keyword>
<dbReference type="CDD" id="cd24010">
    <property type="entry name" value="ASKHA_NBD_AcK_PK"/>
    <property type="match status" value="1"/>
</dbReference>
<comment type="function">
    <text evidence="6">Catalyzes the formation of acetyl phosphate from acetate and ATP. Can also catalyze the reverse reaction.</text>
</comment>
<dbReference type="UniPathway" id="UPA00340">
    <property type="reaction ID" value="UER00458"/>
</dbReference>
<keyword evidence="6" id="KW-0479">Metal-binding</keyword>
<evidence type="ECO:0000256" key="2">
    <source>
        <dbReference type="ARBA" id="ARBA00022679"/>
    </source>
</evidence>
<evidence type="ECO:0000256" key="6">
    <source>
        <dbReference type="HAMAP-Rule" id="MF_00020"/>
    </source>
</evidence>